<evidence type="ECO:0000256" key="1">
    <source>
        <dbReference type="SAM" id="MobiDB-lite"/>
    </source>
</evidence>
<dbReference type="RefSeq" id="WP_197310701.1">
    <property type="nucleotide sequence ID" value="NZ_JADZLT010000048.1"/>
</dbReference>
<dbReference type="Pfam" id="PF11836">
    <property type="entry name" value="Phage_TAC_11"/>
    <property type="match status" value="1"/>
</dbReference>
<dbReference type="EMBL" id="JADZLT010000048">
    <property type="protein sequence ID" value="MBH0237607.1"/>
    <property type="molecule type" value="Genomic_DNA"/>
</dbReference>
<name>A0A931MXT5_9HYPH</name>
<evidence type="ECO:0000313" key="2">
    <source>
        <dbReference type="EMBL" id="MBH0237607.1"/>
    </source>
</evidence>
<sequence length="138" mass="13656">MANRHRGEIDAEIGGRRRTLCLTLGALAELEDRFGAADLGALADRFAGGRLRAADAAAVIAAGLRGAGEAVSEADVATMPAAGGAAGYAAIVVRLLQATFGTAAPDGEGGTSPGEPLHPSQPRPATPGADGVSTAARR</sequence>
<organism evidence="2 3">
    <name type="scientific">Methylobrevis albus</name>
    <dbReference type="NCBI Taxonomy" id="2793297"/>
    <lineage>
        <taxon>Bacteria</taxon>
        <taxon>Pseudomonadati</taxon>
        <taxon>Pseudomonadota</taxon>
        <taxon>Alphaproteobacteria</taxon>
        <taxon>Hyphomicrobiales</taxon>
        <taxon>Pleomorphomonadaceae</taxon>
        <taxon>Methylobrevis</taxon>
    </lineage>
</organism>
<dbReference type="Proteomes" id="UP000631694">
    <property type="component" value="Unassembled WGS sequence"/>
</dbReference>
<dbReference type="InterPro" id="IPR021791">
    <property type="entry name" value="Phage_TAC_11"/>
</dbReference>
<feature type="region of interest" description="Disordered" evidence="1">
    <location>
        <begin position="102"/>
        <end position="138"/>
    </location>
</feature>
<reference evidence="2" key="1">
    <citation type="submission" date="2020-12" db="EMBL/GenBank/DDBJ databases">
        <title>Methylobrevis albus sp. nov., isolated from fresh water lack sediment.</title>
        <authorList>
            <person name="Zou Q."/>
        </authorList>
    </citation>
    <scope>NUCLEOTIDE SEQUENCE</scope>
    <source>
        <strain evidence="2">L22</strain>
    </source>
</reference>
<gene>
    <name evidence="2" type="ORF">I5731_07240</name>
</gene>
<evidence type="ECO:0000313" key="3">
    <source>
        <dbReference type="Proteomes" id="UP000631694"/>
    </source>
</evidence>
<accession>A0A931MXT5</accession>
<dbReference type="AlphaFoldDB" id="A0A931MXT5"/>
<protein>
    <submittedName>
        <fullName evidence="2">Gene transfer agent family protein</fullName>
    </submittedName>
</protein>
<proteinExistence type="predicted"/>
<comment type="caution">
    <text evidence="2">The sequence shown here is derived from an EMBL/GenBank/DDBJ whole genome shotgun (WGS) entry which is preliminary data.</text>
</comment>
<keyword evidence="3" id="KW-1185">Reference proteome</keyword>